<proteinExistence type="predicted"/>
<evidence type="ECO:0000256" key="1">
    <source>
        <dbReference type="SAM" id="SignalP"/>
    </source>
</evidence>
<sequence>MKKNLIILLFMFPIFSWADHWDNLTLQQANQVQDLLNSNPYILDYCDCCSYEGVYATKIYLMKVKSTDIVICDWNSEYFNVRAQVEILAEIPYNQNGPDIASPRLNKSESDLIITMNYTWAYNELEGKAAPIYTIIPYDTYGKIKLDSGSCREFTTFPKPKYIKERAYKRWYRNKF</sequence>
<organism evidence="2 3">
    <name type="scientific">Flavivirga jejuensis</name>
    <dbReference type="NCBI Taxonomy" id="870487"/>
    <lineage>
        <taxon>Bacteria</taxon>
        <taxon>Pseudomonadati</taxon>
        <taxon>Bacteroidota</taxon>
        <taxon>Flavobacteriia</taxon>
        <taxon>Flavobacteriales</taxon>
        <taxon>Flavobacteriaceae</taxon>
        <taxon>Flavivirga</taxon>
    </lineage>
</organism>
<feature type="signal peptide" evidence="1">
    <location>
        <begin position="1"/>
        <end position="18"/>
    </location>
</feature>
<accession>A0ABT8WKY0</accession>
<feature type="chain" id="PRO_5045802678" evidence="1">
    <location>
        <begin position="19"/>
        <end position="176"/>
    </location>
</feature>
<gene>
    <name evidence="2" type="ORF">Q4Q40_05425</name>
</gene>
<keyword evidence="3" id="KW-1185">Reference proteome</keyword>
<protein>
    <submittedName>
        <fullName evidence="2">Uncharacterized protein</fullName>
    </submittedName>
</protein>
<dbReference type="Proteomes" id="UP001176806">
    <property type="component" value="Unassembled WGS sequence"/>
</dbReference>
<reference evidence="2" key="1">
    <citation type="submission" date="2023-07" db="EMBL/GenBank/DDBJ databases">
        <title>Two novel species in the genus Flavivirga.</title>
        <authorList>
            <person name="Kwon K."/>
        </authorList>
    </citation>
    <scope>NUCLEOTIDE SEQUENCE</scope>
    <source>
        <strain evidence="2">KACC 14158</strain>
    </source>
</reference>
<evidence type="ECO:0000313" key="3">
    <source>
        <dbReference type="Proteomes" id="UP001176806"/>
    </source>
</evidence>
<dbReference type="RefSeq" id="WP_303300724.1">
    <property type="nucleotide sequence ID" value="NZ_BAABDA010000051.1"/>
</dbReference>
<comment type="caution">
    <text evidence="2">The sequence shown here is derived from an EMBL/GenBank/DDBJ whole genome shotgun (WGS) entry which is preliminary data.</text>
</comment>
<evidence type="ECO:0000313" key="2">
    <source>
        <dbReference type="EMBL" id="MDO5973616.1"/>
    </source>
</evidence>
<dbReference type="EMBL" id="JAUOEL010000002">
    <property type="protein sequence ID" value="MDO5973616.1"/>
    <property type="molecule type" value="Genomic_DNA"/>
</dbReference>
<name>A0ABT8WKY0_9FLAO</name>
<keyword evidence="1" id="KW-0732">Signal</keyword>